<feature type="region of interest" description="Disordered" evidence="1">
    <location>
        <begin position="1"/>
        <end position="50"/>
    </location>
</feature>
<name>A0A498HC33_MALDO</name>
<evidence type="ECO:0000313" key="2">
    <source>
        <dbReference type="EMBL" id="RXH68589.1"/>
    </source>
</evidence>
<feature type="compositionally biased region" description="Basic and acidic residues" evidence="1">
    <location>
        <begin position="1"/>
        <end position="30"/>
    </location>
</feature>
<proteinExistence type="predicted"/>
<comment type="caution">
    <text evidence="2">The sequence shown here is derived from an EMBL/GenBank/DDBJ whole genome shotgun (WGS) entry which is preliminary data.</text>
</comment>
<gene>
    <name evidence="2" type="ORF">DVH24_030922</name>
</gene>
<organism evidence="2 3">
    <name type="scientific">Malus domestica</name>
    <name type="common">Apple</name>
    <name type="synonym">Pyrus malus</name>
    <dbReference type="NCBI Taxonomy" id="3750"/>
    <lineage>
        <taxon>Eukaryota</taxon>
        <taxon>Viridiplantae</taxon>
        <taxon>Streptophyta</taxon>
        <taxon>Embryophyta</taxon>
        <taxon>Tracheophyta</taxon>
        <taxon>Spermatophyta</taxon>
        <taxon>Magnoliopsida</taxon>
        <taxon>eudicotyledons</taxon>
        <taxon>Gunneridae</taxon>
        <taxon>Pentapetalae</taxon>
        <taxon>rosids</taxon>
        <taxon>fabids</taxon>
        <taxon>Rosales</taxon>
        <taxon>Rosaceae</taxon>
        <taxon>Amygdaloideae</taxon>
        <taxon>Maleae</taxon>
        <taxon>Malus</taxon>
    </lineage>
</organism>
<dbReference type="AlphaFoldDB" id="A0A498HC33"/>
<sequence length="65" mass="7256">MPSDGNKEAEEGNRDGVRRNENSSKIHPVEQRVPPVLGAPNVRRNASSHSISSLLMYQTVPEFRL</sequence>
<reference evidence="2 3" key="1">
    <citation type="submission" date="2018-10" db="EMBL/GenBank/DDBJ databases">
        <title>A high-quality apple genome assembly.</title>
        <authorList>
            <person name="Hu J."/>
        </authorList>
    </citation>
    <scope>NUCLEOTIDE SEQUENCE [LARGE SCALE GENOMIC DNA]</scope>
    <source>
        <strain evidence="3">cv. HFTH1</strain>
        <tissue evidence="2">Young leaf</tissue>
    </source>
</reference>
<accession>A0A498HC33</accession>
<protein>
    <submittedName>
        <fullName evidence="2">Uncharacterized protein</fullName>
    </submittedName>
</protein>
<evidence type="ECO:0000313" key="3">
    <source>
        <dbReference type="Proteomes" id="UP000290289"/>
    </source>
</evidence>
<evidence type="ECO:0000256" key="1">
    <source>
        <dbReference type="SAM" id="MobiDB-lite"/>
    </source>
</evidence>
<keyword evidence="3" id="KW-1185">Reference proteome</keyword>
<dbReference type="Proteomes" id="UP000290289">
    <property type="component" value="Chromosome 17"/>
</dbReference>
<dbReference type="EMBL" id="RDQH01000343">
    <property type="protein sequence ID" value="RXH68589.1"/>
    <property type="molecule type" value="Genomic_DNA"/>
</dbReference>